<keyword evidence="1 3" id="KW-0853">WD repeat</keyword>
<dbReference type="PANTHER" id="PTHR19848">
    <property type="entry name" value="WD40 REPEAT PROTEIN"/>
    <property type="match status" value="1"/>
</dbReference>
<feature type="repeat" description="WD" evidence="3">
    <location>
        <begin position="702"/>
        <end position="743"/>
    </location>
</feature>
<gene>
    <name evidence="5" type="ORF">IQ247_18795</name>
</gene>
<dbReference type="Proteomes" id="UP000620559">
    <property type="component" value="Unassembled WGS sequence"/>
</dbReference>
<dbReference type="InterPro" id="IPR015943">
    <property type="entry name" value="WD40/YVTN_repeat-like_dom_sf"/>
</dbReference>
<dbReference type="InterPro" id="IPR020472">
    <property type="entry name" value="WD40_PAC1"/>
</dbReference>
<name>A0A8J7JVK6_9CYAN</name>
<dbReference type="SUPFAM" id="SSF52540">
    <property type="entry name" value="P-loop containing nucleoside triphosphate hydrolases"/>
    <property type="match status" value="1"/>
</dbReference>
<protein>
    <submittedName>
        <fullName evidence="5">Pentapeptide repeat-containing protein</fullName>
    </submittedName>
</protein>
<evidence type="ECO:0000256" key="1">
    <source>
        <dbReference type="ARBA" id="ARBA00022574"/>
    </source>
</evidence>
<dbReference type="AlphaFoldDB" id="A0A8J7JVK6"/>
<feature type="repeat" description="WD" evidence="3">
    <location>
        <begin position="912"/>
        <end position="953"/>
    </location>
</feature>
<dbReference type="InterPro" id="IPR001646">
    <property type="entry name" value="5peptide_repeat"/>
</dbReference>
<dbReference type="InterPro" id="IPR001680">
    <property type="entry name" value="WD40_rpt"/>
</dbReference>
<dbReference type="RefSeq" id="WP_193922641.1">
    <property type="nucleotide sequence ID" value="NZ_JADEWL010000068.1"/>
</dbReference>
<evidence type="ECO:0000256" key="2">
    <source>
        <dbReference type="ARBA" id="ARBA00022737"/>
    </source>
</evidence>
<dbReference type="InterPro" id="IPR001387">
    <property type="entry name" value="Cro/C1-type_HTH"/>
</dbReference>
<feature type="repeat" description="WD" evidence="3">
    <location>
        <begin position="1122"/>
        <end position="1163"/>
    </location>
</feature>
<dbReference type="PRINTS" id="PR00364">
    <property type="entry name" value="DISEASERSIST"/>
</dbReference>
<accession>A0A8J7JVK6</accession>
<keyword evidence="2" id="KW-0677">Repeat</keyword>
<proteinExistence type="predicted"/>
<dbReference type="InterPro" id="IPR002182">
    <property type="entry name" value="NB-ARC"/>
</dbReference>
<feature type="repeat" description="WD" evidence="3">
    <location>
        <begin position="786"/>
        <end position="827"/>
    </location>
</feature>
<keyword evidence="6" id="KW-1185">Reference proteome</keyword>
<feature type="repeat" description="WD" evidence="3">
    <location>
        <begin position="996"/>
        <end position="1037"/>
    </location>
</feature>
<sequence length="1196" mass="133342">MATLKASQQGITAIKQARIAQGWSVDDFRWLESASEILGVSWQENGVLAVGISEGTWKRFLAGKNPINADAFKAYCQVLGLNWQEVGEIAVKKEFSSSHPLPLSPLIDWGDAPDVSFFYGRQAEIQIVKQWVVQEKCRLITLLGMGGIGKTTLCVKVAQQIVEMQDFACLIWRSLRNAPPIEDILVELIQVFSKQQETVLPVTLSGQISLLLKYLRSSPCLLILDNAESILQPGERTGSYQVGYEGYSELFRCFAETFHQSCLILTSREKPQGLAKYEGESLPVRSLQLTGLAETEGRELFGLQGKFKASEVQWQALISRYGGNPLALKIVASSIHDFFDGDVCQFLEISLQSTFIFDDIRDLLDQQFYRLTKLEQQIMFWVAINREPVSLSELQTDFVINVSPRELLESLSSLQRRSFIQQSKDAKFRVSTVFTQQPVVMEYVINQIIEKICDEIVNQKIYLFASHALMKAQAKDYVRETQINLILQPIINQLTNQLGSSENIYCYLNQILSSFRGKSAKETGYLAGNSLNLLHQAQVDISDCDFSGLTLWQAYLQGVHLHDVNFSNSDLSRCVFTEILGNILSANFSSNGKLLATCDTDCNVRIWEVKTGKLLLICQGHNNWVRFVTFSPNGDILASCGADHQIKLWNVRDGICIKTLTGHDHEIFSLAFSPKGNILASASGDRTIKIWDIYDGNCIKTLTGHTDWVRCVTFSPQGEILASSGADHKIKLWDLETGECVQTLSEHQNWVRSIAFSPDNQTLASASGDRTIKIWNYQTGECLKTYSGHTNSVYSVAFSPGGEILVSGSGDRSVKIWDCKTHTCIKTLHKQTNEVCCVAVSPDNQTIACVSLDQTMRLWDYHSGECLKTWQGNTDWALPVKYSPNNQILASGSNDKTIKLWDWQTGNCLRSLQGHSDFIYGLAFNPEGQILASASTDSTVRLWAVNTGKCFQILQGHTDWVYAVEFHPNGEIIASASADCTIKIWDWHTGQSFNTLTGHTDKILGITFSHDGKILASASADQTVRIWDWQTGNCLKILSAHADRIYAVIFSQDDRILATCSTDQTIKLWQFPTGEFLKTLTGHKNWVFSIAFSPDINTLASASHDQTVRIWDVKTGECKYICVGHTHLVSAITFSPGGKFIASGSQDQTVRIWDINTGESTRILIAKRLYEGMRITGVKGLTDATILTLQALGAVV</sequence>
<dbReference type="CDD" id="cd00093">
    <property type="entry name" value="HTH_XRE"/>
    <property type="match status" value="1"/>
</dbReference>
<dbReference type="InterPro" id="IPR027417">
    <property type="entry name" value="P-loop_NTPase"/>
</dbReference>
<comment type="caution">
    <text evidence="5">The sequence shown here is derived from an EMBL/GenBank/DDBJ whole genome shotgun (WGS) entry which is preliminary data.</text>
</comment>
<evidence type="ECO:0000313" key="6">
    <source>
        <dbReference type="Proteomes" id="UP000620559"/>
    </source>
</evidence>
<dbReference type="Pfam" id="PF00805">
    <property type="entry name" value="Pentapeptide"/>
    <property type="match status" value="1"/>
</dbReference>
<dbReference type="SUPFAM" id="SSF50978">
    <property type="entry name" value="WD40 repeat-like"/>
    <property type="match status" value="2"/>
</dbReference>
<dbReference type="InterPro" id="IPR036322">
    <property type="entry name" value="WD40_repeat_dom_sf"/>
</dbReference>
<dbReference type="InterPro" id="IPR019775">
    <property type="entry name" value="WD40_repeat_CS"/>
</dbReference>
<dbReference type="Pfam" id="PF00400">
    <property type="entry name" value="WD40"/>
    <property type="match status" value="14"/>
</dbReference>
<dbReference type="Gene3D" id="3.40.50.300">
    <property type="entry name" value="P-loop containing nucleotide triphosphate hydrolases"/>
    <property type="match status" value="1"/>
</dbReference>
<dbReference type="EMBL" id="JADEWL010000068">
    <property type="protein sequence ID" value="MBE9214690.1"/>
    <property type="molecule type" value="Genomic_DNA"/>
</dbReference>
<feature type="domain" description="NB-ARC" evidence="4">
    <location>
        <begin position="123"/>
        <end position="226"/>
    </location>
</feature>
<organism evidence="5 6">
    <name type="scientific">Plectonema cf. radiosum LEGE 06105</name>
    <dbReference type="NCBI Taxonomy" id="945769"/>
    <lineage>
        <taxon>Bacteria</taxon>
        <taxon>Bacillati</taxon>
        <taxon>Cyanobacteriota</taxon>
        <taxon>Cyanophyceae</taxon>
        <taxon>Oscillatoriophycideae</taxon>
        <taxon>Oscillatoriales</taxon>
        <taxon>Microcoleaceae</taxon>
        <taxon>Plectonema</taxon>
    </lineage>
</organism>
<feature type="repeat" description="WD" evidence="3">
    <location>
        <begin position="828"/>
        <end position="869"/>
    </location>
</feature>
<feature type="repeat" description="WD" evidence="3">
    <location>
        <begin position="954"/>
        <end position="995"/>
    </location>
</feature>
<feature type="repeat" description="WD" evidence="3">
    <location>
        <begin position="870"/>
        <end position="911"/>
    </location>
</feature>
<feature type="repeat" description="WD" evidence="3">
    <location>
        <begin position="1080"/>
        <end position="1121"/>
    </location>
</feature>
<feature type="repeat" description="WD" evidence="3">
    <location>
        <begin position="618"/>
        <end position="659"/>
    </location>
</feature>
<dbReference type="PROSITE" id="PS50082">
    <property type="entry name" value="WD_REPEATS_2"/>
    <property type="match status" value="14"/>
</dbReference>
<dbReference type="PANTHER" id="PTHR19848:SF8">
    <property type="entry name" value="F-BOX AND WD REPEAT DOMAIN CONTAINING 7"/>
    <property type="match status" value="1"/>
</dbReference>
<feature type="repeat" description="WD" evidence="3">
    <location>
        <begin position="583"/>
        <end position="617"/>
    </location>
</feature>
<dbReference type="SMART" id="SM00320">
    <property type="entry name" value="WD40"/>
    <property type="match status" value="14"/>
</dbReference>
<dbReference type="SUPFAM" id="SSF141571">
    <property type="entry name" value="Pentapeptide repeat-like"/>
    <property type="match status" value="1"/>
</dbReference>
<dbReference type="GO" id="GO:0043531">
    <property type="term" value="F:ADP binding"/>
    <property type="evidence" value="ECO:0007669"/>
    <property type="project" value="InterPro"/>
</dbReference>
<dbReference type="PROSITE" id="PS50294">
    <property type="entry name" value="WD_REPEATS_REGION"/>
    <property type="match status" value="13"/>
</dbReference>
<dbReference type="CDD" id="cd00200">
    <property type="entry name" value="WD40"/>
    <property type="match status" value="2"/>
</dbReference>
<feature type="repeat" description="WD" evidence="3">
    <location>
        <begin position="1038"/>
        <end position="1079"/>
    </location>
</feature>
<evidence type="ECO:0000256" key="3">
    <source>
        <dbReference type="PROSITE-ProRule" id="PRU00221"/>
    </source>
</evidence>
<dbReference type="Gene3D" id="2.130.10.10">
    <property type="entry name" value="YVTN repeat-like/Quinoprotein amine dehydrogenase"/>
    <property type="match status" value="6"/>
</dbReference>
<feature type="repeat" description="WD" evidence="3">
    <location>
        <begin position="660"/>
        <end position="701"/>
    </location>
</feature>
<evidence type="ECO:0000313" key="5">
    <source>
        <dbReference type="EMBL" id="MBE9214690.1"/>
    </source>
</evidence>
<dbReference type="Pfam" id="PF00931">
    <property type="entry name" value="NB-ARC"/>
    <property type="match status" value="1"/>
</dbReference>
<dbReference type="PRINTS" id="PR00320">
    <property type="entry name" value="GPROTEINBRPT"/>
</dbReference>
<feature type="repeat" description="WD" evidence="3">
    <location>
        <begin position="744"/>
        <end position="785"/>
    </location>
</feature>
<evidence type="ECO:0000259" key="4">
    <source>
        <dbReference type="Pfam" id="PF00931"/>
    </source>
</evidence>
<dbReference type="PROSITE" id="PS00678">
    <property type="entry name" value="WD_REPEATS_1"/>
    <property type="match status" value="6"/>
</dbReference>
<reference evidence="5" key="1">
    <citation type="submission" date="2020-10" db="EMBL/GenBank/DDBJ databases">
        <authorList>
            <person name="Castelo-Branco R."/>
            <person name="Eusebio N."/>
            <person name="Adriana R."/>
            <person name="Vieira A."/>
            <person name="Brugerolle De Fraissinette N."/>
            <person name="Rezende De Castro R."/>
            <person name="Schneider M.P."/>
            <person name="Vasconcelos V."/>
            <person name="Leao P.N."/>
        </authorList>
    </citation>
    <scope>NUCLEOTIDE SEQUENCE</scope>
    <source>
        <strain evidence="5">LEGE 06105</strain>
    </source>
</reference>